<evidence type="ECO:0000313" key="6">
    <source>
        <dbReference type="Proteomes" id="UP000035681"/>
    </source>
</evidence>
<accession>A0A0K0DSQ2</accession>
<dbReference type="InterPro" id="IPR016024">
    <property type="entry name" value="ARM-type_fold"/>
</dbReference>
<dbReference type="InterPro" id="IPR011989">
    <property type="entry name" value="ARM-like"/>
</dbReference>
<dbReference type="Proteomes" id="UP000035681">
    <property type="component" value="Unplaced"/>
</dbReference>
<keyword evidence="6" id="KW-1185">Reference proteome</keyword>
<organism evidence="7">
    <name type="scientific">Strongyloides stercoralis</name>
    <name type="common">Threadworm</name>
    <dbReference type="NCBI Taxonomy" id="6248"/>
    <lineage>
        <taxon>Eukaryota</taxon>
        <taxon>Metazoa</taxon>
        <taxon>Ecdysozoa</taxon>
        <taxon>Nematoda</taxon>
        <taxon>Chromadorea</taxon>
        <taxon>Rhabditida</taxon>
        <taxon>Tylenchina</taxon>
        <taxon>Panagrolaimomorpha</taxon>
        <taxon>Strongyloidoidea</taxon>
        <taxon>Strongyloididae</taxon>
        <taxon>Strongyloides</taxon>
    </lineage>
</organism>
<evidence type="ECO:0000313" key="8">
    <source>
        <dbReference type="WBParaSite" id="TCONS_00001480.p1"/>
    </source>
</evidence>
<evidence type="ECO:0000313" key="7">
    <source>
        <dbReference type="WBParaSite" id="SSTP_0000026500.1"/>
    </source>
</evidence>
<evidence type="ECO:0000259" key="5">
    <source>
        <dbReference type="Pfam" id="PF08389"/>
    </source>
</evidence>
<dbReference type="GO" id="GO:0005634">
    <property type="term" value="C:nucleus"/>
    <property type="evidence" value="ECO:0007669"/>
    <property type="project" value="UniProtKB-SubCell"/>
</dbReference>
<dbReference type="InterPro" id="IPR051345">
    <property type="entry name" value="Importin_beta-like_NTR"/>
</dbReference>
<dbReference type="PANTHER" id="PTHR12363">
    <property type="entry name" value="TRANSPORTIN 3 AND IMPORTIN 13"/>
    <property type="match status" value="1"/>
</dbReference>
<evidence type="ECO:0000256" key="3">
    <source>
        <dbReference type="ARBA" id="ARBA00022448"/>
    </source>
</evidence>
<dbReference type="STRING" id="6248.A0A0K0DSQ2"/>
<name>A0A0K0DSQ2_STRER</name>
<dbReference type="Pfam" id="PF08389">
    <property type="entry name" value="Xpo1"/>
    <property type="match status" value="1"/>
</dbReference>
<evidence type="ECO:0000256" key="2">
    <source>
        <dbReference type="ARBA" id="ARBA00007991"/>
    </source>
</evidence>
<dbReference type="InterPro" id="IPR013598">
    <property type="entry name" value="Exportin-1/Importin-b-like"/>
</dbReference>
<dbReference type="GO" id="GO:0006606">
    <property type="term" value="P:protein import into nucleus"/>
    <property type="evidence" value="ECO:0007669"/>
    <property type="project" value="TreeGrafter"/>
</dbReference>
<reference evidence="7" key="1">
    <citation type="submission" date="2015-08" db="UniProtKB">
        <authorList>
            <consortium name="WormBaseParasite"/>
        </authorList>
    </citation>
    <scope>IDENTIFICATION</scope>
</reference>
<dbReference type="WBParaSite" id="SSTP_0000026500.1">
    <property type="protein sequence ID" value="SSTP_0000026500.1"/>
    <property type="gene ID" value="SSTP_0000026500"/>
</dbReference>
<dbReference type="SUPFAM" id="SSF48371">
    <property type="entry name" value="ARM repeat"/>
    <property type="match status" value="1"/>
</dbReference>
<keyword evidence="4" id="KW-0539">Nucleus</keyword>
<dbReference type="Gene3D" id="1.25.10.10">
    <property type="entry name" value="Leucine-rich Repeat Variant"/>
    <property type="match status" value="1"/>
</dbReference>
<dbReference type="GO" id="GO:0005737">
    <property type="term" value="C:cytoplasm"/>
    <property type="evidence" value="ECO:0007669"/>
    <property type="project" value="TreeGrafter"/>
</dbReference>
<protein>
    <submittedName>
        <fullName evidence="7 8">Xpo1 domain-containing protein</fullName>
    </submittedName>
</protein>
<dbReference type="AlphaFoldDB" id="A0A0K0DSQ2"/>
<keyword evidence="3" id="KW-0813">Transport</keyword>
<comment type="similarity">
    <text evidence="2">Belongs to the importin beta family.</text>
</comment>
<sequence length="1060" mass="122150">MFTSSYETSVNGEESNNKNKREQIDFLTFCGFSIVLLCIIHESICRNFVPFYKNVDTWEMDKFWKFFSIFKILFCNDVILYKIKMEQEKLNFIVKCVVEFYSSNNEQRRLELNNILVKIQSDPTSWLYSFELLTGNYESSCKHFGSSILYTAIHDHFDEVAYKANEIRQFLVNILTESHHTLQFAVYNKLTLCLAIFILSTMPDIWANPFEELTVTWSSNPELLMKVLSDVAIAFQTIKVPLQQRNIVKSTLLSKSKAIIDITRTILCASDSTPPIQAAGIDCVENWMKLPGACLEDWQHVFFIVLENKINDNVTCSRLITVVSENKEVRAYPKFCIAFIEFLATKLTPNFYNNIKMINFNDFEDGDAELALEDVCSLINSIVVFMTNIIDLIISSENYHTQSLPLLTQLCDFFSSISNFPQPFPSKETFSDIPLEFWCNFRDALSCTKKQEIKQAFLKYFAHNLSYAIIKMSLPIRKDMLSKQEYEKFETYRIHRAQDSITLYDLEPEETINFLINSLIQSYQEGDLIKSEAILYLFDDISDYFSDTERQHIETFLRINMEFLNSGGVKNYNTYEDVKRNYGENLMNSISKFSYLLFTEEYSDDNMIRNALGIGHYFMISHPETTSSALKYMLGLVERQHSSLLPMADTLIGVCYSFFQNEELPEGDRIDAMKIIGYLLSIRPLDFILQSLDTLVLPRIEFLKRFIRGEEDISKYDGNQFEKKVLFEIKVIAAIIKTIQRKNKNIDSGETIINDMNGRTVIHPPPPRGHKKEPSSLEVLSKTSPVYMILSQFAADIPLLLQKFYTNESLMQRLCELLVSALTSLKEDVVHFGELYINVIDTLIYVHTKIASNLAKHFIIVTSKQEQLYNPIMDKINYWFGKVVEGSVNFINDDDLVDIIDLSYHIMRKGSTMLQAGTVQPQTANFLRSIALICISTITTNNTNAKREAALTLKYWSKCIRDSQTGMISEMVNSIIPQLVPPLIHEIQSRYISQNVLDAVTEILYTIFTFYKEKTAEVFSQMYPEGCDGMIGQIFKSPGNMKSFQLKVGILNKSVKNAKV</sequence>
<evidence type="ECO:0000256" key="4">
    <source>
        <dbReference type="ARBA" id="ARBA00023242"/>
    </source>
</evidence>
<comment type="subcellular location">
    <subcellularLocation>
        <location evidence="1">Nucleus</location>
    </subcellularLocation>
</comment>
<proteinExistence type="inferred from homology"/>
<dbReference type="WBParaSite" id="TCONS_00001480.p1">
    <property type="protein sequence ID" value="TCONS_00001480.p1"/>
    <property type="gene ID" value="XLOC_001360"/>
</dbReference>
<evidence type="ECO:0000256" key="1">
    <source>
        <dbReference type="ARBA" id="ARBA00004123"/>
    </source>
</evidence>
<dbReference type="PANTHER" id="PTHR12363:SF33">
    <property type="entry name" value="IMPORTIN-13"/>
    <property type="match status" value="1"/>
</dbReference>
<feature type="domain" description="Exportin-1/Importin-beta-like" evidence="5">
    <location>
        <begin position="186"/>
        <end position="289"/>
    </location>
</feature>